<sequence>MKAVVANPAVTGCLEIGDVAAPVADSNEALVAVTTISLNRGELRRAEAAEAGMQIGWDLAGIVQSAARDGSGPAEGTRVVGFSRRMQGWAEQVALPTRDLAAIPDTVSDQDAATLPVAGLTALYALERCERILGNRVLITGASGGVGYFACQLGLLMGGHIVAHLRRPDYADMVRGTGVQEVVVSEDAAGIAEQGRFRSIIDGVGGPLLASLIAELEEGGRAILYGVSAGPTTPLAIRDLMFTGDGRVEGFYLYRESEIEYATRGLDRLLRLLADGRLVTHVSVTGAWSSIGETAAGLIARNFPGKAVLTI</sequence>
<dbReference type="SUPFAM" id="SSF50129">
    <property type="entry name" value="GroES-like"/>
    <property type="match status" value="1"/>
</dbReference>
<name>A0A381VAP8_9ZZZZ</name>
<feature type="domain" description="Enoyl reductase (ER)" evidence="1">
    <location>
        <begin position="12"/>
        <end position="309"/>
    </location>
</feature>
<dbReference type="InterPro" id="IPR036291">
    <property type="entry name" value="NAD(P)-bd_dom_sf"/>
</dbReference>
<dbReference type="Gene3D" id="3.90.180.10">
    <property type="entry name" value="Medium-chain alcohol dehydrogenases, catalytic domain"/>
    <property type="match status" value="1"/>
</dbReference>
<dbReference type="InterPro" id="IPR020843">
    <property type="entry name" value="ER"/>
</dbReference>
<dbReference type="InterPro" id="IPR051397">
    <property type="entry name" value="Zn-ADH-like_protein"/>
</dbReference>
<dbReference type="InterPro" id="IPR011032">
    <property type="entry name" value="GroES-like_sf"/>
</dbReference>
<proteinExistence type="predicted"/>
<dbReference type="SMART" id="SM00829">
    <property type="entry name" value="PKS_ER"/>
    <property type="match status" value="1"/>
</dbReference>
<reference evidence="2" key="1">
    <citation type="submission" date="2018-05" db="EMBL/GenBank/DDBJ databases">
        <authorList>
            <person name="Lanie J.A."/>
            <person name="Ng W.-L."/>
            <person name="Kazmierczak K.M."/>
            <person name="Andrzejewski T.M."/>
            <person name="Davidsen T.M."/>
            <person name="Wayne K.J."/>
            <person name="Tettelin H."/>
            <person name="Glass J.I."/>
            <person name="Rusch D."/>
            <person name="Podicherti R."/>
            <person name="Tsui H.-C.T."/>
            <person name="Winkler M.E."/>
        </authorList>
    </citation>
    <scope>NUCLEOTIDE SEQUENCE</scope>
</reference>
<dbReference type="PANTHER" id="PTHR43677:SF4">
    <property type="entry name" value="QUINONE OXIDOREDUCTASE-LIKE PROTEIN 2"/>
    <property type="match status" value="1"/>
</dbReference>
<organism evidence="2">
    <name type="scientific">marine metagenome</name>
    <dbReference type="NCBI Taxonomy" id="408172"/>
    <lineage>
        <taxon>unclassified sequences</taxon>
        <taxon>metagenomes</taxon>
        <taxon>ecological metagenomes</taxon>
    </lineage>
</organism>
<gene>
    <name evidence="2" type="ORF">METZ01_LOCUS90274</name>
</gene>
<dbReference type="AlphaFoldDB" id="A0A381VAP8"/>
<dbReference type="Gene3D" id="3.40.50.720">
    <property type="entry name" value="NAD(P)-binding Rossmann-like Domain"/>
    <property type="match status" value="1"/>
</dbReference>
<dbReference type="EMBL" id="UINC01008307">
    <property type="protein sequence ID" value="SVA37420.1"/>
    <property type="molecule type" value="Genomic_DNA"/>
</dbReference>
<evidence type="ECO:0000259" key="1">
    <source>
        <dbReference type="SMART" id="SM00829"/>
    </source>
</evidence>
<dbReference type="Pfam" id="PF00107">
    <property type="entry name" value="ADH_zinc_N"/>
    <property type="match status" value="1"/>
</dbReference>
<dbReference type="SUPFAM" id="SSF51735">
    <property type="entry name" value="NAD(P)-binding Rossmann-fold domains"/>
    <property type="match status" value="1"/>
</dbReference>
<protein>
    <recommendedName>
        <fullName evidence="1">Enoyl reductase (ER) domain-containing protein</fullName>
    </recommendedName>
</protein>
<dbReference type="InterPro" id="IPR013149">
    <property type="entry name" value="ADH-like_C"/>
</dbReference>
<evidence type="ECO:0000313" key="2">
    <source>
        <dbReference type="EMBL" id="SVA37420.1"/>
    </source>
</evidence>
<dbReference type="GO" id="GO:0016491">
    <property type="term" value="F:oxidoreductase activity"/>
    <property type="evidence" value="ECO:0007669"/>
    <property type="project" value="InterPro"/>
</dbReference>
<accession>A0A381VAP8</accession>
<dbReference type="PANTHER" id="PTHR43677">
    <property type="entry name" value="SHORT-CHAIN DEHYDROGENASE/REDUCTASE"/>
    <property type="match status" value="1"/>
</dbReference>